<dbReference type="OrthoDB" id="106898at2"/>
<proteinExistence type="predicted"/>
<dbReference type="eggNOG" id="ENOG502ZADA">
    <property type="taxonomic scope" value="Bacteria"/>
</dbReference>
<dbReference type="PROSITE" id="PS51257">
    <property type="entry name" value="PROKAR_LIPOPROTEIN"/>
    <property type="match status" value="1"/>
</dbReference>
<protein>
    <recommendedName>
        <fullName evidence="3">Lipoprotein</fullName>
    </recommendedName>
</protein>
<accession>G8NVM2</accession>
<evidence type="ECO:0000313" key="2">
    <source>
        <dbReference type="Proteomes" id="UP000007113"/>
    </source>
</evidence>
<organism evidence="1 2">
    <name type="scientific">Granulicella mallensis (strain ATCC BAA-1857 / DSM 23137 / MP5ACTX8)</name>
    <dbReference type="NCBI Taxonomy" id="682795"/>
    <lineage>
        <taxon>Bacteria</taxon>
        <taxon>Pseudomonadati</taxon>
        <taxon>Acidobacteriota</taxon>
        <taxon>Terriglobia</taxon>
        <taxon>Terriglobales</taxon>
        <taxon>Acidobacteriaceae</taxon>
        <taxon>Granulicella</taxon>
    </lineage>
</organism>
<dbReference type="STRING" id="682795.AciX8_3396"/>
<evidence type="ECO:0008006" key="3">
    <source>
        <dbReference type="Google" id="ProtNLM"/>
    </source>
</evidence>
<gene>
    <name evidence="1" type="ordered locus">AciX8_3396</name>
</gene>
<dbReference type="HOGENOM" id="CLU_559925_0_0_0"/>
<keyword evidence="2" id="KW-1185">Reference proteome</keyword>
<name>G8NVM2_GRAMM</name>
<dbReference type="KEGG" id="gma:AciX8_3396"/>
<dbReference type="Proteomes" id="UP000007113">
    <property type="component" value="Chromosome"/>
</dbReference>
<dbReference type="RefSeq" id="WP_014266568.1">
    <property type="nucleotide sequence ID" value="NC_016631.1"/>
</dbReference>
<reference evidence="1 2" key="1">
    <citation type="submission" date="2011-11" db="EMBL/GenBank/DDBJ databases">
        <title>Complete sequence of Granulicella mallensis MP5ACTX8.</title>
        <authorList>
            <consortium name="US DOE Joint Genome Institute"/>
            <person name="Lucas S."/>
            <person name="Copeland A."/>
            <person name="Lapidus A."/>
            <person name="Cheng J.-F."/>
            <person name="Goodwin L."/>
            <person name="Pitluck S."/>
            <person name="Peters L."/>
            <person name="Lu M."/>
            <person name="Detter J.C."/>
            <person name="Han C."/>
            <person name="Tapia R."/>
            <person name="Land M."/>
            <person name="Hauser L."/>
            <person name="Kyrpides N."/>
            <person name="Ivanova N."/>
            <person name="Mikhailova N."/>
            <person name="Pagani I."/>
            <person name="Rawat S."/>
            <person name="Mannisto M."/>
            <person name="Haggblom M."/>
            <person name="Woyke T."/>
        </authorList>
    </citation>
    <scope>NUCLEOTIDE SEQUENCE [LARGE SCALE GENOMIC DNA]</scope>
    <source>
        <strain evidence="2">ATCC BAA-1857 / DSM 23137 / MP5ACTX8</strain>
    </source>
</reference>
<evidence type="ECO:0000313" key="1">
    <source>
        <dbReference type="EMBL" id="AEU37694.1"/>
    </source>
</evidence>
<dbReference type="EMBL" id="CP003130">
    <property type="protein sequence ID" value="AEU37694.1"/>
    <property type="molecule type" value="Genomic_DNA"/>
</dbReference>
<dbReference type="AlphaFoldDB" id="G8NVM2"/>
<sequence length="557" mass="58357">MKNRSLPAQVVSGLLLAVVTLALTACNRLYVFPANNFAGRPIPPSQILQRVLAAYTLNGAQGGLEILDGLRDIRTNIQDTIPAFTISGFSAAEPVQIINYPEQLTGYVRSFTDGTLQQINYGAEKSNGGFPSNFGIANSPSAAATTAGTRFAEAGETVGILQVSDSGATYNLNLPNVDKVAIDPGNTIILAMVRNSNSLYRVVKLAASVNPVNPPGAIDCQPLLLPVYCVVPVPGTYDRPVDASFSLDASSVYILNCGPECGGQQSSVTVLSAAALDADTPPTSSTYPSPLQNISVPNPIPVPGGVTTALSDGTTLYLAGQSLQGNGLFGGNLSLLNLANYTLQPTTYSISDGTHSRMLFADNNTLWIGSQSCANGPRAARATSGDQTQAANYNCLTRFVTGGNTVLPSWAAGTNYTIGQKVTDGTNVEYALTAGTSGKSTPTWQTGIDQATTDGGVSWVNLGAVSPVEIVPAVTPNNKTNTNITVQYVNTNLNEMYYGDLNGICWVQNYNKVYSAYGGQIHAFSTVDDSEIDNSLITVQGTVLDVAYMDALTNAAN</sequence>